<gene>
    <name evidence="2" type="ORF">OAUR00152_LOCUS24462</name>
</gene>
<accession>A0A7S4J9H8</accession>
<reference evidence="2" key="1">
    <citation type="submission" date="2021-01" db="EMBL/GenBank/DDBJ databases">
        <authorList>
            <person name="Corre E."/>
            <person name="Pelletier E."/>
            <person name="Niang G."/>
            <person name="Scheremetjew M."/>
            <person name="Finn R."/>
            <person name="Kale V."/>
            <person name="Holt S."/>
            <person name="Cochrane G."/>
            <person name="Meng A."/>
            <person name="Brown T."/>
            <person name="Cohen L."/>
        </authorList>
    </citation>
    <scope>NUCLEOTIDE SEQUENCE</scope>
    <source>
        <strain evidence="2">Isolate 1302-5</strain>
    </source>
</reference>
<dbReference type="EMBL" id="HBKQ01035614">
    <property type="protein sequence ID" value="CAE2256642.1"/>
    <property type="molecule type" value="Transcribed_RNA"/>
</dbReference>
<feature type="signal peptide" evidence="1">
    <location>
        <begin position="1"/>
        <end position="22"/>
    </location>
</feature>
<keyword evidence="1" id="KW-0732">Signal</keyword>
<organism evidence="2">
    <name type="scientific">Odontella aurita</name>
    <dbReference type="NCBI Taxonomy" id="265563"/>
    <lineage>
        <taxon>Eukaryota</taxon>
        <taxon>Sar</taxon>
        <taxon>Stramenopiles</taxon>
        <taxon>Ochrophyta</taxon>
        <taxon>Bacillariophyta</taxon>
        <taxon>Mediophyceae</taxon>
        <taxon>Biddulphiophycidae</taxon>
        <taxon>Eupodiscales</taxon>
        <taxon>Odontellaceae</taxon>
        <taxon>Odontella</taxon>
    </lineage>
</organism>
<evidence type="ECO:0000256" key="1">
    <source>
        <dbReference type="SAM" id="SignalP"/>
    </source>
</evidence>
<evidence type="ECO:0000313" key="2">
    <source>
        <dbReference type="EMBL" id="CAE2256642.1"/>
    </source>
</evidence>
<feature type="chain" id="PRO_5030808824" evidence="1">
    <location>
        <begin position="23"/>
        <end position="121"/>
    </location>
</feature>
<dbReference type="AlphaFoldDB" id="A0A7S4J9H8"/>
<proteinExistence type="predicted"/>
<sequence length="121" mass="13609">MKLRTLAVSLVALIATQSEVSADSIFAPESFASKVIALEKCGTVVVINSRSSRPGRNMRGRRELKAISFTVTRKGRKKKCKCDVKSMNMCRRCGGKCCHDLGNGTRDCRYEVRKKLCRRFF</sequence>
<protein>
    <submittedName>
        <fullName evidence="2">Uncharacterized protein</fullName>
    </submittedName>
</protein>
<name>A0A7S4J9H8_9STRA</name>